<proteinExistence type="predicted"/>
<name>A0ABT1NV31_9MICC</name>
<evidence type="ECO:0008006" key="3">
    <source>
        <dbReference type="Google" id="ProtNLM"/>
    </source>
</evidence>
<dbReference type="RefSeq" id="WP_255866596.1">
    <property type="nucleotide sequence ID" value="NZ_CP104263.1"/>
</dbReference>
<evidence type="ECO:0000313" key="2">
    <source>
        <dbReference type="Proteomes" id="UP001206924"/>
    </source>
</evidence>
<dbReference type="EMBL" id="JANFLP010000020">
    <property type="protein sequence ID" value="MCQ1951588.1"/>
    <property type="molecule type" value="Genomic_DNA"/>
</dbReference>
<dbReference type="Proteomes" id="UP001206924">
    <property type="component" value="Unassembled WGS sequence"/>
</dbReference>
<sequence length="290" mass="31418">MSTELPGPKPRPAPVPAGLVFTHNGHRYKMSQKPGPIGADNKFAPVTGVTTLLNGGVPKPALVRWAPKVVAEWVANPENREQLDTLLAGDPDAAVRELKELPAKARDEAGVRGTAVHALAEELHRTGEAPDVPEELLGFVEGYVQFLDDFQITPVLMERPCGNRKDWWAGTFDLLCTSPLLAGGKLVQIDLKTSKGVYGETALQTGAYSKAEFFIDADGYEQPMPEVHATYVAHVREDGTKLYALAPDRAAIDRHYALFLAAAFTHKTTKERDAIIGEPLTVNTEMSAAA</sequence>
<comment type="caution">
    <text evidence="1">The sequence shown here is derived from an EMBL/GenBank/DDBJ whole genome shotgun (WGS) entry which is preliminary data.</text>
</comment>
<reference evidence="1 2" key="1">
    <citation type="submission" date="2022-07" db="EMBL/GenBank/DDBJ databases">
        <title>Novel species in genus Arthrobacter.</title>
        <authorList>
            <person name="Liu Y."/>
        </authorList>
    </citation>
    <scope>NUCLEOTIDE SEQUENCE [LARGE SCALE GENOMIC DNA]</scope>
    <source>
        <strain evidence="2">zg-Y859</strain>
    </source>
</reference>
<evidence type="ECO:0000313" key="1">
    <source>
        <dbReference type="EMBL" id="MCQ1951588.1"/>
    </source>
</evidence>
<accession>A0ABT1NV31</accession>
<organism evidence="1 2">
    <name type="scientific">Arthrobacter jinronghuae</name>
    <dbReference type="NCBI Taxonomy" id="2964609"/>
    <lineage>
        <taxon>Bacteria</taxon>
        <taxon>Bacillati</taxon>
        <taxon>Actinomycetota</taxon>
        <taxon>Actinomycetes</taxon>
        <taxon>Micrococcales</taxon>
        <taxon>Micrococcaceae</taxon>
        <taxon>Arthrobacter</taxon>
    </lineage>
</organism>
<keyword evidence="2" id="KW-1185">Reference proteome</keyword>
<protein>
    <recommendedName>
        <fullName evidence="3">PD-(D/E)XK nuclease superfamily protein</fullName>
    </recommendedName>
</protein>
<gene>
    <name evidence="1" type="ORF">NNX28_16850</name>
</gene>